<dbReference type="OrthoDB" id="1750606at2759"/>
<gene>
    <name evidence="2" type="ORF">Cgig2_019711</name>
</gene>
<organism evidence="2 3">
    <name type="scientific">Carnegiea gigantea</name>
    <dbReference type="NCBI Taxonomy" id="171969"/>
    <lineage>
        <taxon>Eukaryota</taxon>
        <taxon>Viridiplantae</taxon>
        <taxon>Streptophyta</taxon>
        <taxon>Embryophyta</taxon>
        <taxon>Tracheophyta</taxon>
        <taxon>Spermatophyta</taxon>
        <taxon>Magnoliopsida</taxon>
        <taxon>eudicotyledons</taxon>
        <taxon>Gunneridae</taxon>
        <taxon>Pentapetalae</taxon>
        <taxon>Caryophyllales</taxon>
        <taxon>Cactineae</taxon>
        <taxon>Cactaceae</taxon>
        <taxon>Cactoideae</taxon>
        <taxon>Echinocereeae</taxon>
        <taxon>Carnegiea</taxon>
    </lineage>
</organism>
<dbReference type="Proteomes" id="UP001153076">
    <property type="component" value="Unassembled WGS sequence"/>
</dbReference>
<reference evidence="2" key="1">
    <citation type="submission" date="2022-04" db="EMBL/GenBank/DDBJ databases">
        <title>Carnegiea gigantea Genome sequencing and assembly v2.</title>
        <authorList>
            <person name="Copetti D."/>
            <person name="Sanderson M.J."/>
            <person name="Burquez A."/>
            <person name="Wojciechowski M.F."/>
        </authorList>
    </citation>
    <scope>NUCLEOTIDE SEQUENCE</scope>
    <source>
        <strain evidence="2">SGP5-SGP5p</strain>
        <tissue evidence="2">Aerial part</tissue>
    </source>
</reference>
<dbReference type="EMBL" id="JAKOGI010000052">
    <property type="protein sequence ID" value="KAJ8446558.1"/>
    <property type="molecule type" value="Genomic_DNA"/>
</dbReference>
<feature type="region of interest" description="Disordered" evidence="1">
    <location>
        <begin position="118"/>
        <end position="153"/>
    </location>
</feature>
<keyword evidence="3" id="KW-1185">Reference proteome</keyword>
<feature type="compositionally biased region" description="Polar residues" evidence="1">
    <location>
        <begin position="135"/>
        <end position="147"/>
    </location>
</feature>
<sequence length="153" mass="17623">MAWGLEVWSRLSLTDEEERVAVCDEDESEERIEQIALCLWGKLLIESYFNPRTMKAVLKNIWKPARGKNREASKARLQLKFEDPRSQKWNQRLNDTGREDMLVDELRAVRVGNEVFTRKKHDSVDENEMGGDEGTGNNSSKTVNLANQAEVAR</sequence>
<protein>
    <submittedName>
        <fullName evidence="2">Uncharacterized protein</fullName>
    </submittedName>
</protein>
<comment type="caution">
    <text evidence="2">The sequence shown here is derived from an EMBL/GenBank/DDBJ whole genome shotgun (WGS) entry which is preliminary data.</text>
</comment>
<evidence type="ECO:0000313" key="3">
    <source>
        <dbReference type="Proteomes" id="UP001153076"/>
    </source>
</evidence>
<name>A0A9Q1KND7_9CARY</name>
<evidence type="ECO:0000313" key="2">
    <source>
        <dbReference type="EMBL" id="KAJ8446558.1"/>
    </source>
</evidence>
<dbReference type="AlphaFoldDB" id="A0A9Q1KND7"/>
<evidence type="ECO:0000256" key="1">
    <source>
        <dbReference type="SAM" id="MobiDB-lite"/>
    </source>
</evidence>
<accession>A0A9Q1KND7</accession>
<proteinExistence type="predicted"/>